<keyword evidence="2" id="KW-1185">Reference proteome</keyword>
<sequence>MPQIQKRGKNKRRFALFCFFPLYSKETFFDGKTDGKFLSQLKKKEINTSSRTRRRLRVRDIPLQREFSCVCVRRACRSVDHRELSLSL</sequence>
<organism evidence="1 2">
    <name type="scientific">Daphnia pulex</name>
    <name type="common">Water flea</name>
    <dbReference type="NCBI Taxonomy" id="6669"/>
    <lineage>
        <taxon>Eukaryota</taxon>
        <taxon>Metazoa</taxon>
        <taxon>Ecdysozoa</taxon>
        <taxon>Arthropoda</taxon>
        <taxon>Crustacea</taxon>
        <taxon>Branchiopoda</taxon>
        <taxon>Diplostraca</taxon>
        <taxon>Cladocera</taxon>
        <taxon>Anomopoda</taxon>
        <taxon>Daphniidae</taxon>
        <taxon>Daphnia</taxon>
    </lineage>
</organism>
<dbReference type="HOGENOM" id="CLU_2471353_0_0_1"/>
<dbReference type="Proteomes" id="UP000000305">
    <property type="component" value="Unassembled WGS sequence"/>
</dbReference>
<evidence type="ECO:0000313" key="2">
    <source>
        <dbReference type="Proteomes" id="UP000000305"/>
    </source>
</evidence>
<name>E9I573_DAPPU</name>
<gene>
    <name evidence="1" type="ORF">DAPPUDRAFT_306864</name>
</gene>
<reference evidence="1 2" key="1">
    <citation type="journal article" date="2011" name="Science">
        <title>The ecoresponsive genome of Daphnia pulex.</title>
        <authorList>
            <person name="Colbourne J.K."/>
            <person name="Pfrender M.E."/>
            <person name="Gilbert D."/>
            <person name="Thomas W.K."/>
            <person name="Tucker A."/>
            <person name="Oakley T.H."/>
            <person name="Tokishita S."/>
            <person name="Aerts A."/>
            <person name="Arnold G.J."/>
            <person name="Basu M.K."/>
            <person name="Bauer D.J."/>
            <person name="Caceres C.E."/>
            <person name="Carmel L."/>
            <person name="Casola C."/>
            <person name="Choi J.H."/>
            <person name="Detter J.C."/>
            <person name="Dong Q."/>
            <person name="Dusheyko S."/>
            <person name="Eads B.D."/>
            <person name="Frohlich T."/>
            <person name="Geiler-Samerotte K.A."/>
            <person name="Gerlach D."/>
            <person name="Hatcher P."/>
            <person name="Jogdeo S."/>
            <person name="Krijgsveld J."/>
            <person name="Kriventseva E.V."/>
            <person name="Kultz D."/>
            <person name="Laforsch C."/>
            <person name="Lindquist E."/>
            <person name="Lopez J."/>
            <person name="Manak J.R."/>
            <person name="Muller J."/>
            <person name="Pangilinan J."/>
            <person name="Patwardhan R.P."/>
            <person name="Pitluck S."/>
            <person name="Pritham E.J."/>
            <person name="Rechtsteiner A."/>
            <person name="Rho M."/>
            <person name="Rogozin I.B."/>
            <person name="Sakarya O."/>
            <person name="Salamov A."/>
            <person name="Schaack S."/>
            <person name="Shapiro H."/>
            <person name="Shiga Y."/>
            <person name="Skalitzky C."/>
            <person name="Smith Z."/>
            <person name="Souvorov A."/>
            <person name="Sung W."/>
            <person name="Tang Z."/>
            <person name="Tsuchiya D."/>
            <person name="Tu H."/>
            <person name="Vos H."/>
            <person name="Wang M."/>
            <person name="Wolf Y.I."/>
            <person name="Yamagata H."/>
            <person name="Yamada T."/>
            <person name="Ye Y."/>
            <person name="Shaw J.R."/>
            <person name="Andrews J."/>
            <person name="Crease T.J."/>
            <person name="Tang H."/>
            <person name="Lucas S.M."/>
            <person name="Robertson H.M."/>
            <person name="Bork P."/>
            <person name="Koonin E.V."/>
            <person name="Zdobnov E.M."/>
            <person name="Grigoriev I.V."/>
            <person name="Lynch M."/>
            <person name="Boore J.L."/>
        </authorList>
    </citation>
    <scope>NUCLEOTIDE SEQUENCE [LARGE SCALE GENOMIC DNA]</scope>
</reference>
<accession>E9I573</accession>
<proteinExistence type="predicted"/>
<protein>
    <submittedName>
        <fullName evidence="1">Uncharacterized protein</fullName>
    </submittedName>
</protein>
<dbReference type="KEGG" id="dpx:DAPPUDRAFT_306864"/>
<dbReference type="InParanoid" id="E9I573"/>
<evidence type="ECO:0000313" key="1">
    <source>
        <dbReference type="EMBL" id="EFX60857.1"/>
    </source>
</evidence>
<dbReference type="EMBL" id="GL735442">
    <property type="protein sequence ID" value="EFX60857.1"/>
    <property type="molecule type" value="Genomic_DNA"/>
</dbReference>
<dbReference type="AlphaFoldDB" id="E9I573"/>